<proteinExistence type="predicted"/>
<evidence type="ECO:0008006" key="3">
    <source>
        <dbReference type="Google" id="ProtNLM"/>
    </source>
</evidence>
<protein>
    <recommendedName>
        <fullName evidence="3">Lipoprotein</fullName>
    </recommendedName>
</protein>
<dbReference type="Proteomes" id="UP000029590">
    <property type="component" value="Unassembled WGS sequence"/>
</dbReference>
<dbReference type="RefSeq" id="WP_155296540.1">
    <property type="nucleotide sequence ID" value="NZ_CADEVY010000003.1"/>
</dbReference>
<reference evidence="1 2" key="1">
    <citation type="submission" date="2014-04" db="EMBL/GenBank/DDBJ databases">
        <authorList>
            <person name="Bishop-Lilly K.A."/>
            <person name="Broomall S.M."/>
            <person name="Chain P.S."/>
            <person name="Chertkov O."/>
            <person name="Coyne S.R."/>
            <person name="Daligault H.E."/>
            <person name="Davenport K.W."/>
            <person name="Erkkila T."/>
            <person name="Frey K.G."/>
            <person name="Gibbons H.S."/>
            <person name="Gu W."/>
            <person name="Jaissle J."/>
            <person name="Johnson S.L."/>
            <person name="Koroleva G.I."/>
            <person name="Ladner J.T."/>
            <person name="Lo C.-C."/>
            <person name="Minogue T.D."/>
            <person name="Munk C."/>
            <person name="Palacios G.F."/>
            <person name="Redden C.L."/>
            <person name="Rosenzweig C.N."/>
            <person name="Scholz M.B."/>
            <person name="Teshima H."/>
            <person name="Xu Y."/>
        </authorList>
    </citation>
    <scope>NUCLEOTIDE SEQUENCE [LARGE SCALE GENOMIC DNA]</scope>
    <source>
        <strain evidence="2">gladioli</strain>
    </source>
</reference>
<organism evidence="1 2">
    <name type="scientific">Burkholderia gladioli</name>
    <name type="common">Pseudomonas marginata</name>
    <name type="synonym">Phytomonas marginata</name>
    <dbReference type="NCBI Taxonomy" id="28095"/>
    <lineage>
        <taxon>Bacteria</taxon>
        <taxon>Pseudomonadati</taxon>
        <taxon>Pseudomonadota</taxon>
        <taxon>Betaproteobacteria</taxon>
        <taxon>Burkholderiales</taxon>
        <taxon>Burkholderiaceae</taxon>
        <taxon>Burkholderia</taxon>
    </lineage>
</organism>
<sequence length="54" mass="5892">MSRSSSTKHPFPALSPKPISTSLATCGTSSVIENIKQTALPKEVTFGLYFSYQR</sequence>
<comment type="caution">
    <text evidence="1">The sequence shown here is derived from an EMBL/GenBank/DDBJ whole genome shotgun (WGS) entry which is preliminary data.</text>
</comment>
<dbReference type="KEGG" id="bgo:BM43_1366"/>
<gene>
    <name evidence="1" type="ORF">DM48_4278</name>
</gene>
<evidence type="ECO:0000313" key="1">
    <source>
        <dbReference type="EMBL" id="KGC16797.1"/>
    </source>
</evidence>
<accession>A0AAW3F8V6</accession>
<dbReference type="EMBL" id="JPGG01000015">
    <property type="protein sequence ID" value="KGC16797.1"/>
    <property type="molecule type" value="Genomic_DNA"/>
</dbReference>
<name>A0AAW3F8V6_BURGA</name>
<dbReference type="AlphaFoldDB" id="A0AAW3F8V6"/>
<evidence type="ECO:0000313" key="2">
    <source>
        <dbReference type="Proteomes" id="UP000029590"/>
    </source>
</evidence>